<organism evidence="6 7">
    <name type="scientific">Sporormia fimetaria CBS 119925</name>
    <dbReference type="NCBI Taxonomy" id="1340428"/>
    <lineage>
        <taxon>Eukaryota</taxon>
        <taxon>Fungi</taxon>
        <taxon>Dikarya</taxon>
        <taxon>Ascomycota</taxon>
        <taxon>Pezizomycotina</taxon>
        <taxon>Dothideomycetes</taxon>
        <taxon>Pleosporomycetidae</taxon>
        <taxon>Pleosporales</taxon>
        <taxon>Sporormiaceae</taxon>
        <taxon>Sporormia</taxon>
    </lineage>
</organism>
<dbReference type="Proteomes" id="UP000799440">
    <property type="component" value="Unassembled WGS sequence"/>
</dbReference>
<evidence type="ECO:0000256" key="4">
    <source>
        <dbReference type="SAM" id="MobiDB-lite"/>
    </source>
</evidence>
<protein>
    <submittedName>
        <fullName evidence="6">RCC1/BLIP-II</fullName>
    </submittedName>
</protein>
<name>A0A6A6V7Y1_9PLEO</name>
<evidence type="ECO:0000256" key="2">
    <source>
        <dbReference type="ARBA" id="ARBA00022737"/>
    </source>
</evidence>
<dbReference type="PRINTS" id="PR00633">
    <property type="entry name" value="RCCNDNSATION"/>
</dbReference>
<keyword evidence="1" id="KW-0344">Guanine-nucleotide releasing factor</keyword>
<dbReference type="PROSITE" id="PS50012">
    <property type="entry name" value="RCC1_3"/>
    <property type="match status" value="7"/>
</dbReference>
<feature type="repeat" description="RCC1" evidence="3">
    <location>
        <begin position="141"/>
        <end position="195"/>
    </location>
</feature>
<feature type="repeat" description="RCC1" evidence="3">
    <location>
        <begin position="196"/>
        <end position="276"/>
    </location>
</feature>
<sequence length="582" mass="62503">MAPRRSTRQKAEPEAPAVNGVVTVTKTAAKVTKTTTARLPARPKTAAAKTTKNAKAAAPSKESTVEPEAKPLKRKADDEKEVNGIDEEDEEQSEATPEPARKRAKLRSTTPQVPAKPKAKGPLRRKGIKTEVNALRYTDPLKVFVCGEGSSGELGLGATSKAIDVKRPRYNEMLSNMDVVRIATGGMHVVALTKDNQIVTWGVNDNAALGRDTSNAEIKMKDMDADDSDSDSDDSTGGLNNLEATPMAISPEHFPPDTVFVDVAAGDSCSFALTTEGALYGWGTFRKNEGVLGFTKGVNTAHTPMYIDSLKKITKVVCGTNHVLALDKDGHVWAWGNGQQNQLGRRVIERNLIESLLPNRVGFTDKSAKRPSKKMVDIACGDYHSFAIGEDGHVWGWGANSSCETGITENVGEDAATLAAPRIVHSLEPYKVVSIAGGAHHNMAVTDDGKLLAWGRCEDKQTGLSLDDLNKIDDDSKLLKKSYARPDGTPLYKPSILLEPTRVPNVQDIILAACGPDHTLAVDKFGKAFSWGFSINYQTGQGPTDDIETPTLLANTAVREEKIVWAGAGGQYSMLASKKGSS</sequence>
<feature type="compositionally biased region" description="Acidic residues" evidence="4">
    <location>
        <begin position="84"/>
        <end position="93"/>
    </location>
</feature>
<reference evidence="6" key="1">
    <citation type="journal article" date="2020" name="Stud. Mycol.">
        <title>101 Dothideomycetes genomes: a test case for predicting lifestyles and emergence of pathogens.</title>
        <authorList>
            <person name="Haridas S."/>
            <person name="Albert R."/>
            <person name="Binder M."/>
            <person name="Bloem J."/>
            <person name="Labutti K."/>
            <person name="Salamov A."/>
            <person name="Andreopoulos B."/>
            <person name="Baker S."/>
            <person name="Barry K."/>
            <person name="Bills G."/>
            <person name="Bluhm B."/>
            <person name="Cannon C."/>
            <person name="Castanera R."/>
            <person name="Culley D."/>
            <person name="Daum C."/>
            <person name="Ezra D."/>
            <person name="Gonzalez J."/>
            <person name="Henrissat B."/>
            <person name="Kuo A."/>
            <person name="Liang C."/>
            <person name="Lipzen A."/>
            <person name="Lutzoni F."/>
            <person name="Magnuson J."/>
            <person name="Mondo S."/>
            <person name="Nolan M."/>
            <person name="Ohm R."/>
            <person name="Pangilinan J."/>
            <person name="Park H.-J."/>
            <person name="Ramirez L."/>
            <person name="Alfaro M."/>
            <person name="Sun H."/>
            <person name="Tritt A."/>
            <person name="Yoshinaga Y."/>
            <person name="Zwiers L.-H."/>
            <person name="Turgeon B."/>
            <person name="Goodwin S."/>
            <person name="Spatafora J."/>
            <person name="Crous P."/>
            <person name="Grigoriev I."/>
        </authorList>
    </citation>
    <scope>NUCLEOTIDE SEQUENCE</scope>
    <source>
        <strain evidence="6">CBS 119925</strain>
    </source>
</reference>
<dbReference type="PANTHER" id="PTHR45982:SF1">
    <property type="entry name" value="REGULATOR OF CHROMOSOME CONDENSATION"/>
    <property type="match status" value="1"/>
</dbReference>
<evidence type="ECO:0000259" key="5">
    <source>
        <dbReference type="Pfam" id="PF25390"/>
    </source>
</evidence>
<dbReference type="EMBL" id="MU006582">
    <property type="protein sequence ID" value="KAF2745431.1"/>
    <property type="molecule type" value="Genomic_DNA"/>
</dbReference>
<dbReference type="InterPro" id="IPR009091">
    <property type="entry name" value="RCC1/BLIP-II"/>
</dbReference>
<feature type="repeat" description="RCC1" evidence="3">
    <location>
        <begin position="392"/>
        <end position="448"/>
    </location>
</feature>
<dbReference type="OrthoDB" id="61110at2759"/>
<accession>A0A6A6V7Y1</accession>
<feature type="repeat" description="RCC1" evidence="3">
    <location>
        <begin position="526"/>
        <end position="579"/>
    </location>
</feature>
<feature type="compositionally biased region" description="Basic and acidic residues" evidence="4">
    <location>
        <begin position="63"/>
        <end position="83"/>
    </location>
</feature>
<evidence type="ECO:0000256" key="3">
    <source>
        <dbReference type="PROSITE-ProRule" id="PRU00235"/>
    </source>
</evidence>
<dbReference type="InterPro" id="IPR051553">
    <property type="entry name" value="Ran_GTPase-activating"/>
</dbReference>
<dbReference type="InterPro" id="IPR058923">
    <property type="entry name" value="RCC1-like_dom"/>
</dbReference>
<gene>
    <name evidence="6" type="ORF">M011DRAFT_469490</name>
</gene>
<dbReference type="InterPro" id="IPR000408">
    <property type="entry name" value="Reg_chr_condens"/>
</dbReference>
<dbReference type="AlphaFoldDB" id="A0A6A6V7Y1"/>
<dbReference type="Gene3D" id="2.130.10.30">
    <property type="entry name" value="Regulator of chromosome condensation 1/beta-lactamase-inhibitor protein II"/>
    <property type="match status" value="1"/>
</dbReference>
<evidence type="ECO:0000313" key="7">
    <source>
        <dbReference type="Proteomes" id="UP000799440"/>
    </source>
</evidence>
<dbReference type="PROSITE" id="PS00625">
    <property type="entry name" value="RCC1_1"/>
    <property type="match status" value="1"/>
</dbReference>
<dbReference type="PROSITE" id="PS00626">
    <property type="entry name" value="RCC1_2"/>
    <property type="match status" value="2"/>
</dbReference>
<keyword evidence="7" id="KW-1185">Reference proteome</keyword>
<feature type="region of interest" description="Disordered" evidence="4">
    <location>
        <begin position="1"/>
        <end position="127"/>
    </location>
</feature>
<feature type="repeat" description="RCC1" evidence="3">
    <location>
        <begin position="449"/>
        <end position="525"/>
    </location>
</feature>
<feature type="repeat" description="RCC1" evidence="3">
    <location>
        <begin position="330"/>
        <end position="391"/>
    </location>
</feature>
<evidence type="ECO:0000256" key="1">
    <source>
        <dbReference type="ARBA" id="ARBA00022658"/>
    </source>
</evidence>
<feature type="compositionally biased region" description="Low complexity" evidence="4">
    <location>
        <begin position="21"/>
        <end position="59"/>
    </location>
</feature>
<feature type="domain" description="RCC1-like" evidence="5">
    <location>
        <begin position="142"/>
        <end position="575"/>
    </location>
</feature>
<dbReference type="GO" id="GO:0005737">
    <property type="term" value="C:cytoplasm"/>
    <property type="evidence" value="ECO:0007669"/>
    <property type="project" value="TreeGrafter"/>
</dbReference>
<dbReference type="GO" id="GO:0005085">
    <property type="term" value="F:guanyl-nucleotide exchange factor activity"/>
    <property type="evidence" value="ECO:0007669"/>
    <property type="project" value="TreeGrafter"/>
</dbReference>
<keyword evidence="2" id="KW-0677">Repeat</keyword>
<dbReference type="Pfam" id="PF25390">
    <property type="entry name" value="WD40_RLD"/>
    <property type="match status" value="1"/>
</dbReference>
<dbReference type="SUPFAM" id="SSF50985">
    <property type="entry name" value="RCC1/BLIP-II"/>
    <property type="match status" value="1"/>
</dbReference>
<feature type="repeat" description="RCC1" evidence="3">
    <location>
        <begin position="277"/>
        <end position="329"/>
    </location>
</feature>
<feature type="compositionally biased region" description="Basic residues" evidence="4">
    <location>
        <begin position="117"/>
        <end position="127"/>
    </location>
</feature>
<proteinExistence type="predicted"/>
<evidence type="ECO:0000313" key="6">
    <source>
        <dbReference type="EMBL" id="KAF2745431.1"/>
    </source>
</evidence>
<dbReference type="PANTHER" id="PTHR45982">
    <property type="entry name" value="REGULATOR OF CHROMOSOME CONDENSATION"/>
    <property type="match status" value="1"/>
</dbReference>